<sequence>MPKIVLLVLVSGLIPLIYAQEKPKELLAAALSVSGEAFFERDGKTSPAKVKTLFFKSDRVFTKKGKIDIQIGPSAVLHLAPYTSVKLADLTEADKKTHIAVELDAGRGYTKFSKPMAPGSKYAIKSPTMVAAVRGTEFVLSAGDESAEPHEDSDIPAGVFVNTGKVAVSPASREDEVIELAPGEQITGVDNALVKGVMEDFLKKKMKLFKQLNCMKEAQYKIMEREKNRQIELLEKVRNSSKMEELREKNKKLFNN</sequence>
<keyword evidence="3" id="KW-1185">Reference proteome</keyword>
<name>I4B619_TURPD</name>
<dbReference type="PANTHER" id="PTHR38731">
    <property type="entry name" value="LIPL45-RELATED LIPOPROTEIN-RELATED"/>
    <property type="match status" value="1"/>
</dbReference>
<evidence type="ECO:0000259" key="1">
    <source>
        <dbReference type="Pfam" id="PF04773"/>
    </source>
</evidence>
<feature type="domain" description="FecR protein" evidence="1">
    <location>
        <begin position="59"/>
        <end position="147"/>
    </location>
</feature>
<dbReference type="EMBL" id="CP002959">
    <property type="protein sequence ID" value="AFM12726.1"/>
    <property type="molecule type" value="Genomic_DNA"/>
</dbReference>
<dbReference type="Proteomes" id="UP000006048">
    <property type="component" value="Chromosome"/>
</dbReference>
<dbReference type="OrthoDB" id="323334at2"/>
<reference evidence="2 3" key="1">
    <citation type="submission" date="2012-06" db="EMBL/GenBank/DDBJ databases">
        <title>The complete chromosome of genome of Turneriella parva DSM 21527.</title>
        <authorList>
            <consortium name="US DOE Joint Genome Institute (JGI-PGF)"/>
            <person name="Lucas S."/>
            <person name="Han J."/>
            <person name="Lapidus A."/>
            <person name="Bruce D."/>
            <person name="Goodwin L."/>
            <person name="Pitluck S."/>
            <person name="Peters L."/>
            <person name="Kyrpides N."/>
            <person name="Mavromatis K."/>
            <person name="Ivanova N."/>
            <person name="Mikhailova N."/>
            <person name="Chertkov O."/>
            <person name="Detter J.C."/>
            <person name="Tapia R."/>
            <person name="Han C."/>
            <person name="Land M."/>
            <person name="Hauser L."/>
            <person name="Markowitz V."/>
            <person name="Cheng J.-F."/>
            <person name="Hugenholtz P."/>
            <person name="Woyke T."/>
            <person name="Wu D."/>
            <person name="Gronow S."/>
            <person name="Wellnitz S."/>
            <person name="Brambilla E."/>
            <person name="Klenk H.-P."/>
            <person name="Eisen J.A."/>
        </authorList>
    </citation>
    <scope>NUCLEOTIDE SEQUENCE [LARGE SCALE GENOMIC DNA]</scope>
    <source>
        <strain evidence="3">ATCC BAA-1111 / DSM 21527 / NCTC 11395 / H</strain>
    </source>
</reference>
<evidence type="ECO:0000313" key="2">
    <source>
        <dbReference type="EMBL" id="AFM12726.1"/>
    </source>
</evidence>
<evidence type="ECO:0000313" key="3">
    <source>
        <dbReference type="Proteomes" id="UP000006048"/>
    </source>
</evidence>
<dbReference type="STRING" id="869212.Turpa_2080"/>
<dbReference type="HOGENOM" id="CLU_1183862_0_0_12"/>
<dbReference type="KEGG" id="tpx:Turpa_2080"/>
<dbReference type="Pfam" id="PF04773">
    <property type="entry name" value="FecR"/>
    <property type="match status" value="1"/>
</dbReference>
<dbReference type="PANTHER" id="PTHR38731:SF1">
    <property type="entry name" value="FECR PROTEIN DOMAIN-CONTAINING PROTEIN"/>
    <property type="match status" value="1"/>
</dbReference>
<dbReference type="Gene3D" id="2.60.120.1440">
    <property type="match status" value="1"/>
</dbReference>
<dbReference type="InterPro" id="IPR006860">
    <property type="entry name" value="FecR"/>
</dbReference>
<gene>
    <name evidence="2" type="ordered locus">Turpa_2080</name>
</gene>
<accession>I4B619</accession>
<dbReference type="AlphaFoldDB" id="I4B619"/>
<dbReference type="RefSeq" id="WP_014803232.1">
    <property type="nucleotide sequence ID" value="NC_018020.1"/>
</dbReference>
<proteinExistence type="predicted"/>
<protein>
    <submittedName>
        <fullName evidence="2">FecR family protein</fullName>
    </submittedName>
</protein>
<organism evidence="2 3">
    <name type="scientific">Turneriella parva (strain ATCC BAA-1111 / DSM 21527 / NCTC 11395 / H)</name>
    <name type="common">Leptospira parva</name>
    <dbReference type="NCBI Taxonomy" id="869212"/>
    <lineage>
        <taxon>Bacteria</taxon>
        <taxon>Pseudomonadati</taxon>
        <taxon>Spirochaetota</taxon>
        <taxon>Spirochaetia</taxon>
        <taxon>Leptospirales</taxon>
        <taxon>Leptospiraceae</taxon>
        <taxon>Turneriella</taxon>
    </lineage>
</organism>